<evidence type="ECO:0000313" key="3">
    <source>
        <dbReference type="Proteomes" id="UP000001075"/>
    </source>
</evidence>
<feature type="transmembrane region" description="Helical" evidence="1">
    <location>
        <begin position="40"/>
        <end position="60"/>
    </location>
</feature>
<keyword evidence="1" id="KW-0812">Transmembrane</keyword>
<evidence type="ECO:0000256" key="1">
    <source>
        <dbReference type="SAM" id="Phobius"/>
    </source>
</evidence>
<keyword evidence="1" id="KW-0472">Membrane</keyword>
<protein>
    <submittedName>
        <fullName evidence="2">Uncharacterized protein</fullName>
    </submittedName>
</protein>
<gene>
    <name evidence="2" type="ORF">I79_009780</name>
</gene>
<reference evidence="3" key="1">
    <citation type="journal article" date="2011" name="Nat. Biotechnol.">
        <title>The genomic sequence of the Chinese hamster ovary (CHO)-K1 cell line.</title>
        <authorList>
            <person name="Xu X."/>
            <person name="Nagarajan H."/>
            <person name="Lewis N.E."/>
            <person name="Pan S."/>
            <person name="Cai Z."/>
            <person name="Liu X."/>
            <person name="Chen W."/>
            <person name="Xie M."/>
            <person name="Wang W."/>
            <person name="Hammond S."/>
            <person name="Andersen M.R."/>
            <person name="Neff N."/>
            <person name="Passarelli B."/>
            <person name="Koh W."/>
            <person name="Fan H.C."/>
            <person name="Wang J."/>
            <person name="Gui Y."/>
            <person name="Lee K.H."/>
            <person name="Betenbaugh M.J."/>
            <person name="Quake S.R."/>
            <person name="Famili I."/>
            <person name="Palsson B.O."/>
            <person name="Wang J."/>
        </authorList>
    </citation>
    <scope>NUCLEOTIDE SEQUENCE [LARGE SCALE GENOMIC DNA]</scope>
    <source>
        <strain evidence="3">CHO K1 cell line</strain>
    </source>
</reference>
<accession>G3HGP2</accession>
<sequence>MSPAPHHTFEHFNFQIIGPMQYKRTNRVIKLKQQSSKTSLLLALAITAEIITLKVFGFNLQY</sequence>
<name>G3HGP2_CRIGR</name>
<dbReference type="InParanoid" id="G3HGP2"/>
<dbReference type="Proteomes" id="UP000001075">
    <property type="component" value="Unassembled WGS sequence"/>
</dbReference>
<organism evidence="2 3">
    <name type="scientific">Cricetulus griseus</name>
    <name type="common">Chinese hamster</name>
    <name type="synonym">Cricetulus barabensis griseus</name>
    <dbReference type="NCBI Taxonomy" id="10029"/>
    <lineage>
        <taxon>Eukaryota</taxon>
        <taxon>Metazoa</taxon>
        <taxon>Chordata</taxon>
        <taxon>Craniata</taxon>
        <taxon>Vertebrata</taxon>
        <taxon>Euteleostomi</taxon>
        <taxon>Mammalia</taxon>
        <taxon>Eutheria</taxon>
        <taxon>Euarchontoglires</taxon>
        <taxon>Glires</taxon>
        <taxon>Rodentia</taxon>
        <taxon>Myomorpha</taxon>
        <taxon>Muroidea</taxon>
        <taxon>Cricetidae</taxon>
        <taxon>Cricetinae</taxon>
        <taxon>Cricetulus</taxon>
    </lineage>
</organism>
<proteinExistence type="predicted"/>
<evidence type="ECO:0000313" key="2">
    <source>
        <dbReference type="EMBL" id="EGW05730.1"/>
    </source>
</evidence>
<dbReference type="AlphaFoldDB" id="G3HGP2"/>
<keyword evidence="1" id="KW-1133">Transmembrane helix</keyword>
<dbReference type="EMBL" id="JH000359">
    <property type="protein sequence ID" value="EGW05730.1"/>
    <property type="molecule type" value="Genomic_DNA"/>
</dbReference>